<dbReference type="EMBL" id="JBBGAZ010000012">
    <property type="protein sequence ID" value="MEJ5219791.1"/>
    <property type="molecule type" value="Genomic_DNA"/>
</dbReference>
<accession>A0ABU8QK35</accession>
<sequence>MAQSQSRHTTSLHTVAKSAMVAIPAVALIILSARIQVPMYPAPMTMQLAAVLGVAAFLPIQSAILPITLYLGLGLAGVPVFAGASAGPAYFAGPTGGYLFGFFLASALIIASRQVTDRLVLRMLAIPLAAVMVLVTGWVWLSVLIGPAEAFNAGVMPFLAGDAVKSVLIMLLIYAVHAQRLERTKS</sequence>
<keyword evidence="2 3" id="KW-0472">Membrane</keyword>
<keyword evidence="3" id="KW-0812">Transmembrane</keyword>
<feature type="transmembrane region" description="Helical" evidence="3">
    <location>
        <begin position="155"/>
        <end position="176"/>
    </location>
</feature>
<dbReference type="PANTHER" id="PTHR34295:SF1">
    <property type="entry name" value="BIOTIN TRANSPORTER BIOY"/>
    <property type="match status" value="1"/>
</dbReference>
<name>A0ABU8QK35_9RHOB</name>
<evidence type="ECO:0000313" key="5">
    <source>
        <dbReference type="Proteomes" id="UP001368270"/>
    </source>
</evidence>
<feature type="transmembrane region" description="Helical" evidence="3">
    <location>
        <begin position="39"/>
        <end position="60"/>
    </location>
</feature>
<comment type="caution">
    <text evidence="4">The sequence shown here is derived from an EMBL/GenBank/DDBJ whole genome shotgun (WGS) entry which is preliminary data.</text>
</comment>
<dbReference type="RefSeq" id="WP_274576783.1">
    <property type="nucleotide sequence ID" value="NZ_JBBGAZ010000012.1"/>
</dbReference>
<dbReference type="Proteomes" id="UP001368270">
    <property type="component" value="Unassembled WGS sequence"/>
</dbReference>
<evidence type="ECO:0000256" key="1">
    <source>
        <dbReference type="ARBA" id="ARBA00010692"/>
    </source>
</evidence>
<feature type="transmembrane region" description="Helical" evidence="3">
    <location>
        <begin position="123"/>
        <end position="143"/>
    </location>
</feature>
<keyword evidence="3" id="KW-1133">Transmembrane helix</keyword>
<evidence type="ECO:0000313" key="4">
    <source>
        <dbReference type="EMBL" id="MEJ5219791.1"/>
    </source>
</evidence>
<gene>
    <name evidence="4" type="ORF">WG622_16155</name>
</gene>
<keyword evidence="2" id="KW-1003">Cell membrane</keyword>
<dbReference type="PANTHER" id="PTHR34295">
    <property type="entry name" value="BIOTIN TRANSPORTER BIOY"/>
    <property type="match status" value="1"/>
</dbReference>
<protein>
    <recommendedName>
        <fullName evidence="2">Biotin transporter</fullName>
    </recommendedName>
</protein>
<keyword evidence="2" id="KW-0813">Transport</keyword>
<dbReference type="PIRSF" id="PIRSF016661">
    <property type="entry name" value="BioY"/>
    <property type="match status" value="1"/>
</dbReference>
<proteinExistence type="inferred from homology"/>
<feature type="transmembrane region" description="Helical" evidence="3">
    <location>
        <begin position="90"/>
        <end position="111"/>
    </location>
</feature>
<keyword evidence="5" id="KW-1185">Reference proteome</keyword>
<feature type="transmembrane region" description="Helical" evidence="3">
    <location>
        <begin position="12"/>
        <end position="33"/>
    </location>
</feature>
<evidence type="ECO:0000256" key="3">
    <source>
        <dbReference type="SAM" id="Phobius"/>
    </source>
</evidence>
<evidence type="ECO:0000256" key="2">
    <source>
        <dbReference type="PIRNR" id="PIRNR016661"/>
    </source>
</evidence>
<comment type="similarity">
    <text evidence="1 2">Belongs to the BioY family.</text>
</comment>
<comment type="subcellular location">
    <subcellularLocation>
        <location evidence="2">Cell membrane</location>
        <topology evidence="2">Multi-pass membrane protein</topology>
    </subcellularLocation>
</comment>
<dbReference type="Gene3D" id="1.10.1760.20">
    <property type="match status" value="1"/>
</dbReference>
<dbReference type="InterPro" id="IPR003784">
    <property type="entry name" value="BioY"/>
</dbReference>
<organism evidence="4 5">
    <name type="scientific">Cognatishimia coralii</name>
    <dbReference type="NCBI Taxonomy" id="3083254"/>
    <lineage>
        <taxon>Bacteria</taxon>
        <taxon>Pseudomonadati</taxon>
        <taxon>Pseudomonadota</taxon>
        <taxon>Alphaproteobacteria</taxon>
        <taxon>Rhodobacterales</taxon>
        <taxon>Paracoccaceae</taxon>
        <taxon>Cognatishimia</taxon>
    </lineage>
</organism>
<dbReference type="Pfam" id="PF02632">
    <property type="entry name" value="BioY"/>
    <property type="match status" value="1"/>
</dbReference>
<reference evidence="4 5" key="1">
    <citation type="submission" date="2024-03" db="EMBL/GenBank/DDBJ databases">
        <title>Cognatishimia coralii sp. nov., a marine bacterium isolated from coral surrounding seawater.</title>
        <authorList>
            <person name="Liu X."/>
            <person name="Liu S."/>
            <person name="Sun H."/>
            <person name="Zhang Y."/>
        </authorList>
    </citation>
    <scope>NUCLEOTIDE SEQUENCE [LARGE SCALE GENOMIC DNA]</scope>
    <source>
        <strain evidence="4 5">D5M38</strain>
    </source>
</reference>